<evidence type="ECO:0000256" key="2">
    <source>
        <dbReference type="ARBA" id="ARBA00022792"/>
    </source>
</evidence>
<evidence type="ECO:0000256" key="4">
    <source>
        <dbReference type="ARBA" id="ARBA00023128"/>
    </source>
</evidence>
<evidence type="ECO:0000256" key="7">
    <source>
        <dbReference type="SAM" id="MobiDB-lite"/>
    </source>
</evidence>
<feature type="region of interest" description="Disordered" evidence="7">
    <location>
        <begin position="299"/>
        <end position="319"/>
    </location>
</feature>
<proteinExistence type="inferred from homology"/>
<feature type="compositionally biased region" description="Basic and acidic residues" evidence="7">
    <location>
        <begin position="299"/>
        <end position="313"/>
    </location>
</feature>
<name>A0A7C8IIE7_9PLEO</name>
<keyword evidence="9" id="KW-1185">Reference proteome</keyword>
<dbReference type="PANTHER" id="PTHR21181:SF13">
    <property type="entry name" value="NADH DEHYDROGENASE (UBIQUINONE) COMPLEX I, ASSEMBLY FACTOR 6"/>
    <property type="match status" value="1"/>
</dbReference>
<dbReference type="Gene3D" id="1.10.600.10">
    <property type="entry name" value="Farnesyl Diphosphate Synthase"/>
    <property type="match status" value="1"/>
</dbReference>
<protein>
    <submittedName>
        <fullName evidence="8">Squalene/phytoene synthase</fullName>
    </submittedName>
</protein>
<evidence type="ECO:0000313" key="8">
    <source>
        <dbReference type="EMBL" id="KAF2873707.1"/>
    </source>
</evidence>
<keyword evidence="2" id="KW-0999">Mitochondrion inner membrane</keyword>
<sequence>MRHPALRTASLRRTCPPLRSRRHFQTTPCVQEASRLAAAGVDRARGYCANLVRTYDAPSHVLQTFVSPAIRDAYLAIRAFNIDVARVADTTSTPTIGMMRMQFWRDTVSKALAGSPPQEPVAMLLAKAAEDLHERSDGKARLSRNWFLRIITTREQHLSNPPYPTLSALESYAENTYSTMLYLTLSALPQTCITTDHVASHIGKAMGIVAVLRGIPLVAFPPQQPLGTSNSMTGSSGPTQGAVLLPLDVMADADLKEENVFRQGSAAPGLRDAVFTVATRANDHLITAREMLSKLRSEGSVGHEFEHQNDGEHQYSSQQLDAGVDAQLAEVEQAFGIFMPSIATQSWLDRLQKADFDVFDTSLRTADWKLPWKAYWAFTRRTL</sequence>
<dbReference type="Pfam" id="PF00494">
    <property type="entry name" value="SQS_PSY"/>
    <property type="match status" value="1"/>
</dbReference>
<reference evidence="8 9" key="1">
    <citation type="submission" date="2020-01" db="EMBL/GenBank/DDBJ databases">
        <authorList>
            <consortium name="DOE Joint Genome Institute"/>
            <person name="Haridas S."/>
            <person name="Albert R."/>
            <person name="Binder M."/>
            <person name="Bloem J."/>
            <person name="Labutti K."/>
            <person name="Salamov A."/>
            <person name="Andreopoulos B."/>
            <person name="Baker S.E."/>
            <person name="Barry K."/>
            <person name="Bills G."/>
            <person name="Bluhm B.H."/>
            <person name="Cannon C."/>
            <person name="Castanera R."/>
            <person name="Culley D.E."/>
            <person name="Daum C."/>
            <person name="Ezra D."/>
            <person name="Gonzalez J.B."/>
            <person name="Henrissat B."/>
            <person name="Kuo A."/>
            <person name="Liang C."/>
            <person name="Lipzen A."/>
            <person name="Lutzoni F."/>
            <person name="Magnuson J."/>
            <person name="Mondo S."/>
            <person name="Nolan M."/>
            <person name="Ohm R."/>
            <person name="Pangilinan J."/>
            <person name="Park H.-J.H."/>
            <person name="Ramirez L."/>
            <person name="Alfaro M."/>
            <person name="Sun H."/>
            <person name="Tritt A."/>
            <person name="Yoshinaga Y."/>
            <person name="Zwiers L.-H.L."/>
            <person name="Turgeon B.G."/>
            <person name="Goodwin S.B."/>
            <person name="Spatafora J.W."/>
            <person name="Crous P.W."/>
            <person name="Grigoriev I.V."/>
        </authorList>
    </citation>
    <scope>NUCLEOTIDE SEQUENCE [LARGE SCALE GENOMIC DNA]</scope>
    <source>
        <strain evidence="8 9">CBS 611.86</strain>
    </source>
</reference>
<dbReference type="InterPro" id="IPR002060">
    <property type="entry name" value="Squ/phyt_synthse"/>
</dbReference>
<dbReference type="GO" id="GO:0005743">
    <property type="term" value="C:mitochondrial inner membrane"/>
    <property type="evidence" value="ECO:0007669"/>
    <property type="project" value="UniProtKB-SubCell"/>
</dbReference>
<keyword evidence="3" id="KW-0809">Transit peptide</keyword>
<dbReference type="GO" id="GO:0032981">
    <property type="term" value="P:mitochondrial respiratory chain complex I assembly"/>
    <property type="evidence" value="ECO:0007669"/>
    <property type="project" value="TreeGrafter"/>
</dbReference>
<dbReference type="EMBL" id="JAADJZ010000007">
    <property type="protein sequence ID" value="KAF2873707.1"/>
    <property type="molecule type" value="Genomic_DNA"/>
</dbReference>
<dbReference type="AlphaFoldDB" id="A0A7C8IIE7"/>
<comment type="subcellular location">
    <subcellularLocation>
        <location evidence="1">Mitochondrion inner membrane</location>
    </subcellularLocation>
</comment>
<comment type="caution">
    <text evidence="8">The sequence shown here is derived from an EMBL/GenBank/DDBJ whole genome shotgun (WGS) entry which is preliminary data.</text>
</comment>
<keyword evidence="5" id="KW-0472">Membrane</keyword>
<evidence type="ECO:0000256" key="1">
    <source>
        <dbReference type="ARBA" id="ARBA00004273"/>
    </source>
</evidence>
<organism evidence="8 9">
    <name type="scientific">Massariosphaeria phaeospora</name>
    <dbReference type="NCBI Taxonomy" id="100035"/>
    <lineage>
        <taxon>Eukaryota</taxon>
        <taxon>Fungi</taxon>
        <taxon>Dikarya</taxon>
        <taxon>Ascomycota</taxon>
        <taxon>Pezizomycotina</taxon>
        <taxon>Dothideomycetes</taxon>
        <taxon>Pleosporomycetidae</taxon>
        <taxon>Pleosporales</taxon>
        <taxon>Pleosporales incertae sedis</taxon>
        <taxon>Massariosphaeria</taxon>
    </lineage>
</organism>
<dbReference type="Proteomes" id="UP000481861">
    <property type="component" value="Unassembled WGS sequence"/>
</dbReference>
<evidence type="ECO:0000256" key="5">
    <source>
        <dbReference type="ARBA" id="ARBA00023136"/>
    </source>
</evidence>
<dbReference type="PANTHER" id="PTHR21181">
    <property type="match status" value="1"/>
</dbReference>
<gene>
    <name evidence="8" type="ORF">BDV95DRAFT_567587</name>
</gene>
<evidence type="ECO:0000256" key="3">
    <source>
        <dbReference type="ARBA" id="ARBA00022946"/>
    </source>
</evidence>
<dbReference type="OrthoDB" id="270318at2759"/>
<evidence type="ECO:0000313" key="9">
    <source>
        <dbReference type="Proteomes" id="UP000481861"/>
    </source>
</evidence>
<dbReference type="InterPro" id="IPR008949">
    <property type="entry name" value="Isoprenoid_synthase_dom_sf"/>
</dbReference>
<dbReference type="SUPFAM" id="SSF48576">
    <property type="entry name" value="Terpenoid synthases"/>
    <property type="match status" value="1"/>
</dbReference>
<accession>A0A7C8IIE7</accession>
<keyword evidence="4" id="KW-0496">Mitochondrion</keyword>
<comment type="similarity">
    <text evidence="6">Belongs to the NDUFAF6 family.</text>
</comment>
<evidence type="ECO:0000256" key="6">
    <source>
        <dbReference type="ARBA" id="ARBA00038273"/>
    </source>
</evidence>